<dbReference type="RefSeq" id="XP_003111193.2">
    <property type="nucleotide sequence ID" value="XM_003111145.2"/>
</dbReference>
<evidence type="ECO:0000313" key="8">
    <source>
        <dbReference type="Proteomes" id="UP000483820"/>
    </source>
</evidence>
<dbReference type="GO" id="GO:0005634">
    <property type="term" value="C:nucleus"/>
    <property type="evidence" value="ECO:0007669"/>
    <property type="project" value="UniProtKB-SubCell"/>
</dbReference>
<dbReference type="Gene3D" id="2.60.40.790">
    <property type="match status" value="1"/>
</dbReference>
<dbReference type="PANTHER" id="PTHR21664:SF1">
    <property type="entry name" value="NUDC DOMAIN-CONTAINING PROTEIN 1"/>
    <property type="match status" value="1"/>
</dbReference>
<evidence type="ECO:0000256" key="2">
    <source>
        <dbReference type="ARBA" id="ARBA00004496"/>
    </source>
</evidence>
<dbReference type="EMBL" id="WUAV01000001">
    <property type="protein sequence ID" value="KAF1769430.1"/>
    <property type="molecule type" value="Genomic_DNA"/>
</dbReference>
<dbReference type="InterPro" id="IPR007052">
    <property type="entry name" value="CS_dom"/>
</dbReference>
<dbReference type="GeneID" id="9801941"/>
<reference evidence="7 8" key="1">
    <citation type="submission" date="2019-12" db="EMBL/GenBank/DDBJ databases">
        <title>Chromosome-level assembly of the Caenorhabditis remanei genome.</title>
        <authorList>
            <person name="Teterina A.A."/>
            <person name="Willis J.H."/>
            <person name="Phillips P.C."/>
        </authorList>
    </citation>
    <scope>NUCLEOTIDE SEQUENCE [LARGE SCALE GENOMIC DNA]</scope>
    <source>
        <strain evidence="7 8">PX506</strain>
        <tissue evidence="7">Whole organism</tissue>
    </source>
</reference>
<dbReference type="Proteomes" id="UP000483820">
    <property type="component" value="Chromosome I"/>
</dbReference>
<accession>A0A6A5HMH5</accession>
<keyword evidence="5" id="KW-0539">Nucleus</keyword>
<proteinExistence type="predicted"/>
<gene>
    <name evidence="7" type="ORF">GCK72_001247</name>
</gene>
<evidence type="ECO:0000256" key="4">
    <source>
        <dbReference type="ARBA" id="ARBA00022490"/>
    </source>
</evidence>
<comment type="subcellular location">
    <subcellularLocation>
        <location evidence="2">Cytoplasm</location>
    </subcellularLocation>
    <subcellularLocation>
        <location evidence="1">Nucleus</location>
    </subcellularLocation>
</comment>
<protein>
    <recommendedName>
        <fullName evidence="3">NudC domain-containing protein 1</fullName>
    </recommendedName>
</protein>
<name>A0A6A5HMH5_CAERE</name>
<dbReference type="KEGG" id="crq:GCK72_001247"/>
<evidence type="ECO:0000256" key="1">
    <source>
        <dbReference type="ARBA" id="ARBA00004123"/>
    </source>
</evidence>
<sequence>MESIKLSVDRSKIDPNFDGYKVSMDNIHFESKKLEQNIFLRTPSNSMVTLQHMKVFSNDNQLFCNAIEGSESHEHLYRILETGHIQKMVYDKKTRQWDISIVGNIPLKGNETSAFPTNLLFTNKNIVVASNGLSEISVFLAVSGSNWVNMLTHKVTENSGISLIEARIIDEKLNILVYEVENDDKNKKTRSRVHWIVVKLDDIDYAENLSIEKTTEFIQKGHFETCTFSNEGDIVFLSSEKPHVEGHEDASEVTVLDQSWSQAENIITVRFKLAIEIAQEDVKIDLTKTAIKLILKETTILNGKLGGEIDENDVEICADQKENTLILKLKALDDKKWEKLIAIENWKLESLENEEMKKMDKEEQVYGTDEPMEECDEADSTLFFYWVHRESGKVISQCDVSGSQVLFVRRDCMKPANFCLRHDVDGILWSFDSEAPSHVATLQAFGYVQASKTTRLWSGCSPNISLACIVEGNNRVLLYSQKVEISGSLSNRKTAQKVSHVSKQYLLRVDCSDPIRGVHLTETHIFAATKEHIHVAELTL</sequence>
<evidence type="ECO:0000256" key="5">
    <source>
        <dbReference type="ARBA" id="ARBA00023242"/>
    </source>
</evidence>
<dbReference type="CTD" id="9801941"/>
<dbReference type="SUPFAM" id="SSF49764">
    <property type="entry name" value="HSP20-like chaperones"/>
    <property type="match status" value="1"/>
</dbReference>
<dbReference type="PANTHER" id="PTHR21664">
    <property type="entry name" value="CHRONIC MYELOGENOUS LEUKEMIA TUMOR ANTIGEN 66"/>
    <property type="match status" value="1"/>
</dbReference>
<organism evidence="7 8">
    <name type="scientific">Caenorhabditis remanei</name>
    <name type="common">Caenorhabditis vulgaris</name>
    <dbReference type="NCBI Taxonomy" id="31234"/>
    <lineage>
        <taxon>Eukaryota</taxon>
        <taxon>Metazoa</taxon>
        <taxon>Ecdysozoa</taxon>
        <taxon>Nematoda</taxon>
        <taxon>Chromadorea</taxon>
        <taxon>Rhabditida</taxon>
        <taxon>Rhabditina</taxon>
        <taxon>Rhabditomorpha</taxon>
        <taxon>Rhabditoidea</taxon>
        <taxon>Rhabditidae</taxon>
        <taxon>Peloderinae</taxon>
        <taxon>Caenorhabditis</taxon>
    </lineage>
</organism>
<keyword evidence="4" id="KW-0963">Cytoplasm</keyword>
<evidence type="ECO:0000259" key="6">
    <source>
        <dbReference type="PROSITE" id="PS51203"/>
    </source>
</evidence>
<dbReference type="AlphaFoldDB" id="A0A6A5HMH5"/>
<evidence type="ECO:0000256" key="3">
    <source>
        <dbReference type="ARBA" id="ARBA00018915"/>
    </source>
</evidence>
<dbReference type="InterPro" id="IPR037895">
    <property type="entry name" value="NUDCD1"/>
</dbReference>
<dbReference type="GO" id="GO:0005737">
    <property type="term" value="C:cytoplasm"/>
    <property type="evidence" value="ECO:0007669"/>
    <property type="project" value="UniProtKB-SubCell"/>
</dbReference>
<dbReference type="InterPro" id="IPR008978">
    <property type="entry name" value="HSP20-like_chaperone"/>
</dbReference>
<evidence type="ECO:0000313" key="7">
    <source>
        <dbReference type="EMBL" id="KAF1769430.1"/>
    </source>
</evidence>
<feature type="domain" description="CS" evidence="6">
    <location>
        <begin position="253"/>
        <end position="341"/>
    </location>
</feature>
<comment type="caution">
    <text evidence="7">The sequence shown here is derived from an EMBL/GenBank/DDBJ whole genome shotgun (WGS) entry which is preliminary data.</text>
</comment>
<dbReference type="PROSITE" id="PS51203">
    <property type="entry name" value="CS"/>
    <property type="match status" value="1"/>
</dbReference>